<dbReference type="InterPro" id="IPR050438">
    <property type="entry name" value="LMW_PTPase"/>
</dbReference>
<dbReference type="KEGG" id="pnl:PNK_0803"/>
<dbReference type="AlphaFoldDB" id="A0A0U5CP04"/>
<evidence type="ECO:0000259" key="6">
    <source>
        <dbReference type="SMART" id="SM00226"/>
    </source>
</evidence>
<feature type="active site" evidence="5">
    <location>
        <position position="16"/>
    </location>
</feature>
<evidence type="ECO:0000313" key="8">
    <source>
        <dbReference type="Proteomes" id="UP000069902"/>
    </source>
</evidence>
<dbReference type="CDD" id="cd16343">
    <property type="entry name" value="LMWPTP"/>
    <property type="match status" value="1"/>
</dbReference>
<dbReference type="Gene3D" id="3.40.50.2300">
    <property type="match status" value="1"/>
</dbReference>
<name>A0A0U5CP04_9BACT</name>
<evidence type="ECO:0000256" key="5">
    <source>
        <dbReference type="PIRSR" id="PIRSR617867-1"/>
    </source>
</evidence>
<dbReference type="PRINTS" id="PR00719">
    <property type="entry name" value="LMWPTPASE"/>
</dbReference>
<sequence length="159" mass="18036">MKTVRVMFVCMGNICRSPAAEGILKHLAQNESLSLHVESCGVGDWHVGQAPDRRIQEASKARGIVLTSRAQQFQKDFFDHFDYILVADKEVLKFLYQYARTPEYKAKIALMTEFSSLYKGQDVPDPYYQPGGAFELVLDMLEESCEGLLNHIRNKEGVT</sequence>
<feature type="active site" description="Proton donor" evidence="5">
    <location>
        <position position="125"/>
    </location>
</feature>
<reference evidence="8" key="1">
    <citation type="submission" date="2015-09" db="EMBL/GenBank/DDBJ databases">
        <authorList>
            <person name="Bertelli C."/>
        </authorList>
    </citation>
    <scope>NUCLEOTIDE SEQUENCE [LARGE SCALE GENOMIC DNA]</scope>
    <source>
        <strain evidence="8">KNic</strain>
    </source>
</reference>
<dbReference type="RefSeq" id="WP_032125314.1">
    <property type="nucleotide sequence ID" value="NZ_LN879502.1"/>
</dbReference>
<evidence type="ECO:0000256" key="1">
    <source>
        <dbReference type="ARBA" id="ARBA00011063"/>
    </source>
</evidence>
<comment type="similarity">
    <text evidence="1">Belongs to the low molecular weight phosphotyrosine protein phosphatase family.</text>
</comment>
<dbReference type="PANTHER" id="PTHR11717">
    <property type="entry name" value="LOW MOLECULAR WEIGHT PROTEIN TYROSINE PHOSPHATASE"/>
    <property type="match status" value="1"/>
</dbReference>
<dbReference type="InParanoid" id="A0A0U5CP04"/>
<dbReference type="InterPro" id="IPR017867">
    <property type="entry name" value="Tyr_phospatase_low_mol_wt"/>
</dbReference>
<dbReference type="SUPFAM" id="SSF52788">
    <property type="entry name" value="Phosphotyrosine protein phosphatases I"/>
    <property type="match status" value="1"/>
</dbReference>
<keyword evidence="4" id="KW-0904">Protein phosphatase</keyword>
<organism evidence="7 8">
    <name type="scientific">Candidatus Protochlamydia naegleriophila</name>
    <dbReference type="NCBI Taxonomy" id="389348"/>
    <lineage>
        <taxon>Bacteria</taxon>
        <taxon>Pseudomonadati</taxon>
        <taxon>Chlamydiota</taxon>
        <taxon>Chlamydiia</taxon>
        <taxon>Parachlamydiales</taxon>
        <taxon>Parachlamydiaceae</taxon>
        <taxon>Candidatus Protochlamydia</taxon>
    </lineage>
</organism>
<keyword evidence="3" id="KW-0378">Hydrolase</keyword>
<accession>A0A0U5CP04</accession>
<evidence type="ECO:0000256" key="4">
    <source>
        <dbReference type="ARBA" id="ARBA00022912"/>
    </source>
</evidence>
<gene>
    <name evidence="7" type="primary">wzb</name>
    <name evidence="7" type="ORF">PNK_0803</name>
</gene>
<dbReference type="Pfam" id="PF01451">
    <property type="entry name" value="LMWPc"/>
    <property type="match status" value="1"/>
</dbReference>
<feature type="active site" description="Nucleophile" evidence="5">
    <location>
        <position position="10"/>
    </location>
</feature>
<dbReference type="STRING" id="389348.PNK_0803"/>
<dbReference type="InterPro" id="IPR023485">
    <property type="entry name" value="Ptyr_pPase"/>
</dbReference>
<keyword evidence="8" id="KW-1185">Reference proteome</keyword>
<dbReference type="EC" id="3.1.3.48" evidence="2"/>
<dbReference type="PATRIC" id="fig|389348.3.peg.882"/>
<dbReference type="PANTHER" id="PTHR11717:SF7">
    <property type="entry name" value="LOW MOLECULAR WEIGHT PHOSPHOTYROSINE PROTEIN PHOSPHATASE"/>
    <property type="match status" value="1"/>
</dbReference>
<dbReference type="Proteomes" id="UP000069902">
    <property type="component" value="Chromosome cPNK"/>
</dbReference>
<dbReference type="EMBL" id="LN879502">
    <property type="protein sequence ID" value="CUI16428.1"/>
    <property type="molecule type" value="Genomic_DNA"/>
</dbReference>
<evidence type="ECO:0000256" key="2">
    <source>
        <dbReference type="ARBA" id="ARBA00013064"/>
    </source>
</evidence>
<dbReference type="InterPro" id="IPR036196">
    <property type="entry name" value="Ptyr_pPase_sf"/>
</dbReference>
<dbReference type="SMART" id="SM00226">
    <property type="entry name" value="LMWPc"/>
    <property type="match status" value="1"/>
</dbReference>
<feature type="domain" description="Phosphotyrosine protein phosphatase I" evidence="6">
    <location>
        <begin position="4"/>
        <end position="151"/>
    </location>
</feature>
<dbReference type="FunCoup" id="A0A0U5CP04">
    <property type="interactions" value="340"/>
</dbReference>
<evidence type="ECO:0000256" key="3">
    <source>
        <dbReference type="ARBA" id="ARBA00022801"/>
    </source>
</evidence>
<proteinExistence type="inferred from homology"/>
<dbReference type="GO" id="GO:0004725">
    <property type="term" value="F:protein tyrosine phosphatase activity"/>
    <property type="evidence" value="ECO:0007669"/>
    <property type="project" value="UniProtKB-EC"/>
</dbReference>
<evidence type="ECO:0000313" key="7">
    <source>
        <dbReference type="EMBL" id="CUI16428.1"/>
    </source>
</evidence>
<protein>
    <recommendedName>
        <fullName evidence="2">protein-tyrosine-phosphatase</fullName>
        <ecNumber evidence="2">3.1.3.48</ecNumber>
    </recommendedName>
</protein>